<feature type="region of interest" description="Disordered" evidence="1">
    <location>
        <begin position="90"/>
        <end position="155"/>
    </location>
</feature>
<dbReference type="EMBL" id="JAUCGQ010000004">
    <property type="protein sequence ID" value="MDM7856630.1"/>
    <property type="molecule type" value="Genomic_DNA"/>
</dbReference>
<accession>A0ABT7SKB0</accession>
<reference evidence="2 3" key="1">
    <citation type="submission" date="2023-06" db="EMBL/GenBank/DDBJ databases">
        <title>Cellulomonas sp. MW4 Whole genome sequence.</title>
        <authorList>
            <person name="Park S."/>
        </authorList>
    </citation>
    <scope>NUCLEOTIDE SEQUENCE [LARGE SCALE GENOMIC DNA]</scope>
    <source>
        <strain evidence="2 3">MW4</strain>
    </source>
</reference>
<keyword evidence="3" id="KW-1185">Reference proteome</keyword>
<name>A0ABT7SKB0_9CELL</name>
<evidence type="ECO:0000256" key="1">
    <source>
        <dbReference type="SAM" id="MobiDB-lite"/>
    </source>
</evidence>
<dbReference type="Proteomes" id="UP001529338">
    <property type="component" value="Unassembled WGS sequence"/>
</dbReference>
<proteinExistence type="predicted"/>
<comment type="caution">
    <text evidence="2">The sequence shown here is derived from an EMBL/GenBank/DDBJ whole genome shotgun (WGS) entry which is preliminary data.</text>
</comment>
<feature type="compositionally biased region" description="Pro residues" evidence="1">
    <location>
        <begin position="132"/>
        <end position="145"/>
    </location>
</feature>
<dbReference type="RefSeq" id="WP_289456900.1">
    <property type="nucleotide sequence ID" value="NZ_JAUCGQ010000004.1"/>
</dbReference>
<evidence type="ECO:0000313" key="2">
    <source>
        <dbReference type="EMBL" id="MDM7856630.1"/>
    </source>
</evidence>
<organism evidence="2 3">
    <name type="scientific">Cellulomonas alba</name>
    <dbReference type="NCBI Taxonomy" id="3053467"/>
    <lineage>
        <taxon>Bacteria</taxon>
        <taxon>Bacillati</taxon>
        <taxon>Actinomycetota</taxon>
        <taxon>Actinomycetes</taxon>
        <taxon>Micrococcales</taxon>
        <taxon>Cellulomonadaceae</taxon>
        <taxon>Cellulomonas</taxon>
    </lineage>
</organism>
<feature type="compositionally biased region" description="Basic and acidic residues" evidence="1">
    <location>
        <begin position="96"/>
        <end position="105"/>
    </location>
</feature>
<feature type="compositionally biased region" description="Basic residues" evidence="1">
    <location>
        <begin position="106"/>
        <end position="115"/>
    </location>
</feature>
<sequence length="198" mass="21797">MTDARLPERWLNDRRFMRLSDAAWRLYTLALMWSVANRTDGLLECDDLNLLHRVDPRNAAALVDAGVWEPTAQPRGWRIVGFDETQSTSQVLAAAEHARRIERDRKRQQRARRATSSKNPSPPAVTADVPQDVPPDVPPPVPQDVPPDTTRTRTGQGQALMAGAYTCAVCGQPMLPVGDGATTHPDCSPTLVVSGDPW</sequence>
<protein>
    <submittedName>
        <fullName evidence="2">Uncharacterized protein</fullName>
    </submittedName>
</protein>
<evidence type="ECO:0000313" key="3">
    <source>
        <dbReference type="Proteomes" id="UP001529338"/>
    </source>
</evidence>
<gene>
    <name evidence="2" type="ORF">QRT04_16950</name>
</gene>